<dbReference type="PROSITE" id="PS51257">
    <property type="entry name" value="PROKAR_LIPOPROTEIN"/>
    <property type="match status" value="1"/>
</dbReference>
<feature type="transmembrane region" description="Helical" evidence="1">
    <location>
        <begin position="71"/>
        <end position="91"/>
    </location>
</feature>
<protein>
    <recommendedName>
        <fullName evidence="4">ECF transporter S component</fullName>
    </recommendedName>
</protein>
<accession>A0A0M0BRC5</accession>
<organism evidence="2 3">
    <name type="scientific">miscellaneous Crenarchaeota group-15 archaeon DG-45</name>
    <dbReference type="NCBI Taxonomy" id="1685127"/>
    <lineage>
        <taxon>Archaea</taxon>
        <taxon>Candidatus Bathyarchaeota</taxon>
        <taxon>MCG-15</taxon>
    </lineage>
</organism>
<comment type="caution">
    <text evidence="2">The sequence shown here is derived from an EMBL/GenBank/DDBJ whole genome shotgun (WGS) entry which is preliminary data.</text>
</comment>
<feature type="transmembrane region" description="Helical" evidence="1">
    <location>
        <begin position="164"/>
        <end position="182"/>
    </location>
</feature>
<feature type="transmembrane region" description="Helical" evidence="1">
    <location>
        <begin position="40"/>
        <end position="64"/>
    </location>
</feature>
<dbReference type="AlphaFoldDB" id="A0A0M0BRC5"/>
<dbReference type="EMBL" id="LFWZ01000012">
    <property type="protein sequence ID" value="KON31143.1"/>
    <property type="molecule type" value="Genomic_DNA"/>
</dbReference>
<evidence type="ECO:0000313" key="3">
    <source>
        <dbReference type="Proteomes" id="UP000037210"/>
    </source>
</evidence>
<sequence length="185" mass="19397">MKTALINPSQRAGVIAVMTAACVSTNYLLVGVVNVKLMDLIVFVSGFIFGPSVGASVGILTWLVYGTLNPYGFSLPILAATCVGESLYGVVGGLLERRTDGNSYAADGGSLWFVNARFAIIGFLLTFVYDLYTNIVSGIVAGIPIVVALISGIPFAIAHELSNAVFFFVGASLLVKAIGRLLQGR</sequence>
<evidence type="ECO:0000256" key="1">
    <source>
        <dbReference type="SAM" id="Phobius"/>
    </source>
</evidence>
<feature type="transmembrane region" description="Helical" evidence="1">
    <location>
        <begin position="139"/>
        <end position="158"/>
    </location>
</feature>
<keyword evidence="1" id="KW-1133">Transmembrane helix</keyword>
<dbReference type="InterPro" id="IPR009825">
    <property type="entry name" value="ECF_substrate-spec-like"/>
</dbReference>
<name>A0A0M0BRC5_9ARCH</name>
<keyword evidence="1" id="KW-0472">Membrane</keyword>
<proteinExistence type="predicted"/>
<dbReference type="Gene3D" id="1.10.1760.20">
    <property type="match status" value="1"/>
</dbReference>
<dbReference type="GO" id="GO:0016020">
    <property type="term" value="C:membrane"/>
    <property type="evidence" value="ECO:0007669"/>
    <property type="project" value="InterPro"/>
</dbReference>
<gene>
    <name evidence="2" type="ORF">AC482_01850</name>
</gene>
<dbReference type="Proteomes" id="UP000037210">
    <property type="component" value="Unassembled WGS sequence"/>
</dbReference>
<feature type="transmembrane region" description="Helical" evidence="1">
    <location>
        <begin position="12"/>
        <end position="34"/>
    </location>
</feature>
<evidence type="ECO:0008006" key="4">
    <source>
        <dbReference type="Google" id="ProtNLM"/>
    </source>
</evidence>
<keyword evidence="1" id="KW-0812">Transmembrane</keyword>
<reference evidence="2 3" key="1">
    <citation type="submission" date="2015-06" db="EMBL/GenBank/DDBJ databases">
        <title>New insights into the roles of widespread benthic archaea in carbon and nitrogen cycling.</title>
        <authorList>
            <person name="Lazar C.S."/>
            <person name="Baker B.J."/>
            <person name="Seitz K.W."/>
            <person name="Hyde A.S."/>
            <person name="Dick G.J."/>
            <person name="Hinrichs K.-U."/>
            <person name="Teske A.P."/>
        </authorList>
    </citation>
    <scope>NUCLEOTIDE SEQUENCE [LARGE SCALE GENOMIC DNA]</scope>
    <source>
        <strain evidence="2">DG-45</strain>
    </source>
</reference>
<dbReference type="Pfam" id="PF07155">
    <property type="entry name" value="ECF-ribofla_trS"/>
    <property type="match status" value="1"/>
</dbReference>
<evidence type="ECO:0000313" key="2">
    <source>
        <dbReference type="EMBL" id="KON31143.1"/>
    </source>
</evidence>
<feature type="transmembrane region" description="Helical" evidence="1">
    <location>
        <begin position="111"/>
        <end position="132"/>
    </location>
</feature>